<dbReference type="STRING" id="640132.Srot_2842"/>
<proteinExistence type="predicted"/>
<evidence type="ECO:0000313" key="2">
    <source>
        <dbReference type="EMBL" id="ADG99273.1"/>
    </source>
</evidence>
<protein>
    <submittedName>
        <fullName evidence="2">Uncharacterized protein</fullName>
    </submittedName>
</protein>
<keyword evidence="3" id="KW-1185">Reference proteome</keyword>
<dbReference type="AlphaFoldDB" id="D6ZDL6"/>
<dbReference type="HOGENOM" id="CLU_1926118_0_0_11"/>
<dbReference type="KEGG" id="srt:Srot_2842"/>
<accession>D6ZDL6</accession>
<name>D6ZDL6_SEGRD</name>
<feature type="region of interest" description="Disordered" evidence="1">
    <location>
        <begin position="1"/>
        <end position="83"/>
    </location>
</feature>
<evidence type="ECO:0000313" key="3">
    <source>
        <dbReference type="Proteomes" id="UP000002247"/>
    </source>
</evidence>
<evidence type="ECO:0000256" key="1">
    <source>
        <dbReference type="SAM" id="MobiDB-lite"/>
    </source>
</evidence>
<dbReference type="Proteomes" id="UP000002247">
    <property type="component" value="Chromosome"/>
</dbReference>
<gene>
    <name evidence="2" type="ordered locus">Srot_2842</name>
</gene>
<dbReference type="EMBL" id="CP001958">
    <property type="protein sequence ID" value="ADG99273.1"/>
    <property type="molecule type" value="Genomic_DNA"/>
</dbReference>
<reference evidence="2 3" key="1">
    <citation type="journal article" date="2010" name="Stand. Genomic Sci.">
        <title>Complete genome sequence of Segniliparus rotundus type strain (CDC 1076).</title>
        <authorList>
            <person name="Sikorski J."/>
            <person name="Lapidus A."/>
            <person name="Copeland A."/>
            <person name="Misra M."/>
            <person name="Glavina Del Rio T."/>
            <person name="Nolan M."/>
            <person name="Lucas S."/>
            <person name="Chen F."/>
            <person name="Tice H."/>
            <person name="Cheng J.F."/>
            <person name="Jando M."/>
            <person name="Schneider S."/>
            <person name="Bruce D."/>
            <person name="Goodwin L."/>
            <person name="Pitluck S."/>
            <person name="Liolios K."/>
            <person name="Mikhailova N."/>
            <person name="Pati A."/>
            <person name="Ivanova N."/>
            <person name="Mavromatis K."/>
            <person name="Chen A."/>
            <person name="Palaniappan K."/>
            <person name="Chertkov O."/>
            <person name="Land M."/>
            <person name="Hauser L."/>
            <person name="Chang Y.J."/>
            <person name="Jeffries C.D."/>
            <person name="Brettin T."/>
            <person name="Detter J.C."/>
            <person name="Han C."/>
            <person name="Rohde M."/>
            <person name="Goker M."/>
            <person name="Bristow J."/>
            <person name="Eisen J.A."/>
            <person name="Markowitz V."/>
            <person name="Hugenholtz P."/>
            <person name="Kyrpides N.C."/>
            <person name="Klenk H.P."/>
        </authorList>
    </citation>
    <scope>NUCLEOTIDE SEQUENCE [LARGE SCALE GENOMIC DNA]</scope>
    <source>
        <strain evidence="3">ATCC BAA-972 / CDC 1076 / CIP 108378 / DSM 44985 / JCM 13578</strain>
    </source>
</reference>
<sequence>MPGRDAETPADRPFDATTSPEGGEPGRELDILAEQPEPFEVVDAEAVDEAPVRPDAADRPGASPRARDNATVPDGYTPDGTPTLSYVRQRIAASLAGQEVFDQSAPAANEEARQAALHHAAAEKLKSLRESLGQPNTADEG</sequence>
<dbReference type="RefSeq" id="WP_013139722.1">
    <property type="nucleotide sequence ID" value="NC_014168.1"/>
</dbReference>
<organism evidence="2 3">
    <name type="scientific">Segniliparus rotundus (strain ATCC BAA-972 / CDC 1076 / CIP 108378 / DSM 44985 / JCM 13578)</name>
    <dbReference type="NCBI Taxonomy" id="640132"/>
    <lineage>
        <taxon>Bacteria</taxon>
        <taxon>Bacillati</taxon>
        <taxon>Actinomycetota</taxon>
        <taxon>Actinomycetes</taxon>
        <taxon>Mycobacteriales</taxon>
        <taxon>Segniliparaceae</taxon>
        <taxon>Segniliparus</taxon>
    </lineage>
</organism>
<feature type="compositionally biased region" description="Basic and acidic residues" evidence="1">
    <location>
        <begin position="1"/>
        <end position="14"/>
    </location>
</feature>